<dbReference type="Pfam" id="PF01554">
    <property type="entry name" value="MatE"/>
    <property type="match status" value="2"/>
</dbReference>
<evidence type="ECO:0000256" key="10">
    <source>
        <dbReference type="SAM" id="Phobius"/>
    </source>
</evidence>
<keyword evidence="6 10" id="KW-1133">Transmembrane helix</keyword>
<evidence type="ECO:0000313" key="11">
    <source>
        <dbReference type="EMBL" id="MBW2962586.1"/>
    </source>
</evidence>
<keyword evidence="3" id="KW-0050">Antiport</keyword>
<accession>A0ABS6W3Z1</accession>
<feature type="transmembrane region" description="Helical" evidence="10">
    <location>
        <begin position="356"/>
        <end position="377"/>
    </location>
</feature>
<evidence type="ECO:0000256" key="6">
    <source>
        <dbReference type="ARBA" id="ARBA00022989"/>
    </source>
</evidence>
<dbReference type="InterPro" id="IPR048279">
    <property type="entry name" value="MdtK-like"/>
</dbReference>
<name>A0ABS6W3Z1_9FLAO</name>
<keyword evidence="5 10" id="KW-0812">Transmembrane</keyword>
<evidence type="ECO:0000256" key="4">
    <source>
        <dbReference type="ARBA" id="ARBA00022475"/>
    </source>
</evidence>
<dbReference type="Proteomes" id="UP000719267">
    <property type="component" value="Unassembled WGS sequence"/>
</dbReference>
<keyword evidence="12" id="KW-1185">Reference proteome</keyword>
<keyword evidence="2" id="KW-0813">Transport</keyword>
<evidence type="ECO:0000256" key="3">
    <source>
        <dbReference type="ARBA" id="ARBA00022449"/>
    </source>
</evidence>
<dbReference type="EMBL" id="JAHWDF010000014">
    <property type="protein sequence ID" value="MBW2962586.1"/>
    <property type="molecule type" value="Genomic_DNA"/>
</dbReference>
<organism evidence="11 12">
    <name type="scientific">Mesonia aestuariivivens</name>
    <dbReference type="NCBI Taxonomy" id="2796128"/>
    <lineage>
        <taxon>Bacteria</taxon>
        <taxon>Pseudomonadati</taxon>
        <taxon>Bacteroidota</taxon>
        <taxon>Flavobacteriia</taxon>
        <taxon>Flavobacteriales</taxon>
        <taxon>Flavobacteriaceae</taxon>
        <taxon>Mesonia</taxon>
    </lineage>
</organism>
<dbReference type="NCBIfam" id="TIGR00797">
    <property type="entry name" value="matE"/>
    <property type="match status" value="1"/>
</dbReference>
<dbReference type="PIRSF" id="PIRSF006603">
    <property type="entry name" value="DinF"/>
    <property type="match status" value="1"/>
</dbReference>
<keyword evidence="7" id="KW-0406">Ion transport</keyword>
<dbReference type="InterPro" id="IPR050222">
    <property type="entry name" value="MATE_MdtK"/>
</dbReference>
<dbReference type="PANTHER" id="PTHR43298:SF2">
    <property type="entry name" value="FMN_FAD EXPORTER YEEO-RELATED"/>
    <property type="match status" value="1"/>
</dbReference>
<evidence type="ECO:0000256" key="9">
    <source>
        <dbReference type="ARBA" id="ARBA00031636"/>
    </source>
</evidence>
<feature type="transmembrane region" description="Helical" evidence="10">
    <location>
        <begin position="318"/>
        <end position="336"/>
    </location>
</feature>
<dbReference type="RefSeq" id="WP_219040868.1">
    <property type="nucleotide sequence ID" value="NZ_JAHWDF010000014.1"/>
</dbReference>
<dbReference type="PANTHER" id="PTHR43298">
    <property type="entry name" value="MULTIDRUG RESISTANCE PROTEIN NORM-RELATED"/>
    <property type="match status" value="1"/>
</dbReference>
<feature type="transmembrane region" description="Helical" evidence="10">
    <location>
        <begin position="389"/>
        <end position="406"/>
    </location>
</feature>
<protein>
    <recommendedName>
        <fullName evidence="9">Multidrug-efflux transporter</fullName>
    </recommendedName>
</protein>
<comment type="subcellular location">
    <subcellularLocation>
        <location evidence="1">Cell membrane</location>
        <topology evidence="1">Multi-pass membrane protein</topology>
    </subcellularLocation>
</comment>
<feature type="transmembrane region" description="Helical" evidence="10">
    <location>
        <begin position="238"/>
        <end position="264"/>
    </location>
</feature>
<feature type="transmembrane region" description="Helical" evidence="10">
    <location>
        <begin position="89"/>
        <end position="110"/>
    </location>
</feature>
<dbReference type="InterPro" id="IPR002528">
    <property type="entry name" value="MATE_fam"/>
</dbReference>
<feature type="transmembrane region" description="Helical" evidence="10">
    <location>
        <begin position="160"/>
        <end position="187"/>
    </location>
</feature>
<evidence type="ECO:0000256" key="8">
    <source>
        <dbReference type="ARBA" id="ARBA00023136"/>
    </source>
</evidence>
<dbReference type="CDD" id="cd13131">
    <property type="entry name" value="MATE_NorM_like"/>
    <property type="match status" value="1"/>
</dbReference>
<feature type="transmembrane region" description="Helical" evidence="10">
    <location>
        <begin position="55"/>
        <end position="77"/>
    </location>
</feature>
<proteinExistence type="predicted"/>
<feature type="transmembrane region" description="Helical" evidence="10">
    <location>
        <begin position="276"/>
        <end position="297"/>
    </location>
</feature>
<keyword evidence="4" id="KW-1003">Cell membrane</keyword>
<gene>
    <name evidence="11" type="ORF">KW502_12360</name>
</gene>
<reference evidence="11 12" key="1">
    <citation type="submission" date="2021-07" db="EMBL/GenBank/DDBJ databases">
        <title>Mesonia aestuariivivens sp. nov., isolated from a tidal flat.</title>
        <authorList>
            <person name="Kim Y.-O."/>
            <person name="Yoon J.-H."/>
        </authorList>
    </citation>
    <scope>NUCLEOTIDE SEQUENCE [LARGE SCALE GENOMIC DNA]</scope>
    <source>
        <strain evidence="11 12">JHPTF-M18</strain>
    </source>
</reference>
<evidence type="ECO:0000313" key="12">
    <source>
        <dbReference type="Proteomes" id="UP000719267"/>
    </source>
</evidence>
<sequence>MQFTAYTQEFKKNLNIAYPVMLGQLGHVLVGLADNIMVGRLGAAPLAAVSLGNSLIFIALSVGIGFSFAITPLIAEADGGGNIEKGRAYFQHGIIMCTVIGLLLFGVVWWCKPILFHLNQPEDVVDLALPYIDIVAFSLLPVMVFQGFKQFGDGLSQTKYAMYATILANLVNVLFNYLLIYGVWIFPRLELEGAAIGTLISRFFMLGFLYVILKKKKKFSTYFIWAKKSLQQKIFKRLFNLGFPTALQMLFEVAIFTASVFLAGTLGTNAQAANQVALNLSSMTFMIAVGIGVTATIRVGNQKGQHNYKELRRIAFSTFFLVFIIEAFFALGFILLKDILPVFYIDNLEVIQLAAQLLIVAALFQLSDGLQVVILGALRGLQDVRYPTLICFISYWIIGFPVSYFLGKEGALGSMGIWFGLLAGLSASSIMLYIRFNYLSKKLIERGEIKDLL</sequence>
<feature type="transmembrane region" description="Helical" evidence="10">
    <location>
        <begin position="412"/>
        <end position="434"/>
    </location>
</feature>
<comment type="caution">
    <text evidence="11">The sequence shown here is derived from an EMBL/GenBank/DDBJ whole genome shotgun (WGS) entry which is preliminary data.</text>
</comment>
<feature type="transmembrane region" description="Helical" evidence="10">
    <location>
        <begin position="130"/>
        <end position="148"/>
    </location>
</feature>
<evidence type="ECO:0000256" key="7">
    <source>
        <dbReference type="ARBA" id="ARBA00023065"/>
    </source>
</evidence>
<keyword evidence="8 10" id="KW-0472">Membrane</keyword>
<evidence type="ECO:0000256" key="5">
    <source>
        <dbReference type="ARBA" id="ARBA00022692"/>
    </source>
</evidence>
<feature type="transmembrane region" description="Helical" evidence="10">
    <location>
        <begin position="193"/>
        <end position="213"/>
    </location>
</feature>
<evidence type="ECO:0000256" key="2">
    <source>
        <dbReference type="ARBA" id="ARBA00022448"/>
    </source>
</evidence>
<evidence type="ECO:0000256" key="1">
    <source>
        <dbReference type="ARBA" id="ARBA00004651"/>
    </source>
</evidence>